<comment type="caution">
    <text evidence="1">The sequence shown here is derived from an EMBL/GenBank/DDBJ whole genome shotgun (WGS) entry which is preliminary data.</text>
</comment>
<proteinExistence type="predicted"/>
<evidence type="ECO:0000313" key="2">
    <source>
        <dbReference type="Proteomes" id="UP000886501"/>
    </source>
</evidence>
<name>A0ACB6Z7T0_THEGA</name>
<accession>A0ACB6Z7T0</accession>
<keyword evidence="2" id="KW-1185">Reference proteome</keyword>
<reference evidence="1" key="2">
    <citation type="journal article" date="2020" name="Nat. Commun.">
        <title>Large-scale genome sequencing of mycorrhizal fungi provides insights into the early evolution of symbiotic traits.</title>
        <authorList>
            <person name="Miyauchi S."/>
            <person name="Kiss E."/>
            <person name="Kuo A."/>
            <person name="Drula E."/>
            <person name="Kohler A."/>
            <person name="Sanchez-Garcia M."/>
            <person name="Morin E."/>
            <person name="Andreopoulos B."/>
            <person name="Barry K.W."/>
            <person name="Bonito G."/>
            <person name="Buee M."/>
            <person name="Carver A."/>
            <person name="Chen C."/>
            <person name="Cichocki N."/>
            <person name="Clum A."/>
            <person name="Culley D."/>
            <person name="Crous P.W."/>
            <person name="Fauchery L."/>
            <person name="Girlanda M."/>
            <person name="Hayes R.D."/>
            <person name="Keri Z."/>
            <person name="LaButti K."/>
            <person name="Lipzen A."/>
            <person name="Lombard V."/>
            <person name="Magnuson J."/>
            <person name="Maillard F."/>
            <person name="Murat C."/>
            <person name="Nolan M."/>
            <person name="Ohm R.A."/>
            <person name="Pangilinan J."/>
            <person name="Pereira M.F."/>
            <person name="Perotto S."/>
            <person name="Peter M."/>
            <person name="Pfister S."/>
            <person name="Riley R."/>
            <person name="Sitrit Y."/>
            <person name="Stielow J.B."/>
            <person name="Szollosi G."/>
            <person name="Zifcakova L."/>
            <person name="Stursova M."/>
            <person name="Spatafora J.W."/>
            <person name="Tedersoo L."/>
            <person name="Vaario L.M."/>
            <person name="Yamada A."/>
            <person name="Yan M."/>
            <person name="Wang P."/>
            <person name="Xu J."/>
            <person name="Bruns T."/>
            <person name="Baldrian P."/>
            <person name="Vilgalys R."/>
            <person name="Dunand C."/>
            <person name="Henrissat B."/>
            <person name="Grigoriev I.V."/>
            <person name="Hibbett D."/>
            <person name="Nagy L.G."/>
            <person name="Martin F.M."/>
        </authorList>
    </citation>
    <scope>NUCLEOTIDE SEQUENCE</scope>
    <source>
        <strain evidence="1">P2</strain>
    </source>
</reference>
<reference evidence="1" key="1">
    <citation type="submission" date="2019-10" db="EMBL/GenBank/DDBJ databases">
        <authorList>
            <consortium name="DOE Joint Genome Institute"/>
            <person name="Kuo A."/>
            <person name="Miyauchi S."/>
            <person name="Kiss E."/>
            <person name="Drula E."/>
            <person name="Kohler A."/>
            <person name="Sanchez-Garcia M."/>
            <person name="Andreopoulos B."/>
            <person name="Barry K.W."/>
            <person name="Bonito G."/>
            <person name="Buee M."/>
            <person name="Carver A."/>
            <person name="Chen C."/>
            <person name="Cichocki N."/>
            <person name="Clum A."/>
            <person name="Culley D."/>
            <person name="Crous P.W."/>
            <person name="Fauchery L."/>
            <person name="Girlanda M."/>
            <person name="Hayes R."/>
            <person name="Keri Z."/>
            <person name="Labutti K."/>
            <person name="Lipzen A."/>
            <person name="Lombard V."/>
            <person name="Magnuson J."/>
            <person name="Maillard F."/>
            <person name="Morin E."/>
            <person name="Murat C."/>
            <person name="Nolan M."/>
            <person name="Ohm R."/>
            <person name="Pangilinan J."/>
            <person name="Pereira M."/>
            <person name="Perotto S."/>
            <person name="Peter M."/>
            <person name="Riley R."/>
            <person name="Sitrit Y."/>
            <person name="Stielow B."/>
            <person name="Szollosi G."/>
            <person name="Zifcakova L."/>
            <person name="Stursova M."/>
            <person name="Spatafora J.W."/>
            <person name="Tedersoo L."/>
            <person name="Vaario L.-M."/>
            <person name="Yamada A."/>
            <person name="Yan M."/>
            <person name="Wang P."/>
            <person name="Xu J."/>
            <person name="Bruns T."/>
            <person name="Baldrian P."/>
            <person name="Vilgalys R."/>
            <person name="Henrissat B."/>
            <person name="Grigoriev I.V."/>
            <person name="Hibbett D."/>
            <person name="Nagy L.G."/>
            <person name="Martin F.M."/>
        </authorList>
    </citation>
    <scope>NUCLEOTIDE SEQUENCE</scope>
    <source>
        <strain evidence="1">P2</strain>
    </source>
</reference>
<protein>
    <submittedName>
        <fullName evidence="1">Uncharacterized protein</fullName>
    </submittedName>
</protein>
<organism evidence="1 2">
    <name type="scientific">Thelephora ganbajun</name>
    <name type="common">Ganba fungus</name>
    <dbReference type="NCBI Taxonomy" id="370292"/>
    <lineage>
        <taxon>Eukaryota</taxon>
        <taxon>Fungi</taxon>
        <taxon>Dikarya</taxon>
        <taxon>Basidiomycota</taxon>
        <taxon>Agaricomycotina</taxon>
        <taxon>Agaricomycetes</taxon>
        <taxon>Thelephorales</taxon>
        <taxon>Thelephoraceae</taxon>
        <taxon>Thelephora</taxon>
    </lineage>
</organism>
<sequence length="129" mass="14793">MGLDNVAGGQPLLDTCAETLRTLRFRLESPFYPFPMPKHNFDLSHHTILRSMEVRAELDSWAFTRTPRGLLPAITSPVFSEIVVVFVEEAQWPPLSLAEVLREAYQIGKFRLAFCLETVDWVGQRIYEP</sequence>
<dbReference type="Proteomes" id="UP000886501">
    <property type="component" value="Unassembled WGS sequence"/>
</dbReference>
<evidence type="ECO:0000313" key="1">
    <source>
        <dbReference type="EMBL" id="KAF9645587.1"/>
    </source>
</evidence>
<gene>
    <name evidence="1" type="ORF">BDM02DRAFT_3189594</name>
</gene>
<dbReference type="EMBL" id="MU118085">
    <property type="protein sequence ID" value="KAF9645587.1"/>
    <property type="molecule type" value="Genomic_DNA"/>
</dbReference>